<feature type="transmembrane region" description="Helical" evidence="8">
    <location>
        <begin position="304"/>
        <end position="326"/>
    </location>
</feature>
<dbReference type="InterPro" id="IPR036259">
    <property type="entry name" value="MFS_trans_sf"/>
</dbReference>
<evidence type="ECO:0000256" key="4">
    <source>
        <dbReference type="ARBA" id="ARBA00022475"/>
    </source>
</evidence>
<dbReference type="InterPro" id="IPR011701">
    <property type="entry name" value="MFS"/>
</dbReference>
<feature type="transmembrane region" description="Helical" evidence="8">
    <location>
        <begin position="168"/>
        <end position="191"/>
    </location>
</feature>
<dbReference type="InterPro" id="IPR004638">
    <property type="entry name" value="EmrB-like"/>
</dbReference>
<name>A0A1H0VFT0_SELRU</name>
<feature type="transmembrane region" description="Helical" evidence="8">
    <location>
        <begin position="402"/>
        <end position="422"/>
    </location>
</feature>
<proteinExistence type="inferred from homology"/>
<dbReference type="PROSITE" id="PS50850">
    <property type="entry name" value="MFS"/>
    <property type="match status" value="1"/>
</dbReference>
<feature type="transmembrane region" description="Helical" evidence="8">
    <location>
        <begin position="442"/>
        <end position="462"/>
    </location>
</feature>
<evidence type="ECO:0000256" key="6">
    <source>
        <dbReference type="ARBA" id="ARBA00022989"/>
    </source>
</evidence>
<comment type="similarity">
    <text evidence="2">Belongs to the major facilitator superfamily. EmrB family.</text>
</comment>
<dbReference type="GO" id="GO:0022857">
    <property type="term" value="F:transmembrane transporter activity"/>
    <property type="evidence" value="ECO:0007669"/>
    <property type="project" value="InterPro"/>
</dbReference>
<dbReference type="Gene3D" id="1.20.1250.20">
    <property type="entry name" value="MFS general substrate transporter like domains"/>
    <property type="match status" value="2"/>
</dbReference>
<dbReference type="PRINTS" id="PR01036">
    <property type="entry name" value="TCRTETB"/>
</dbReference>
<feature type="transmembrane region" description="Helical" evidence="8">
    <location>
        <begin position="266"/>
        <end position="292"/>
    </location>
</feature>
<keyword evidence="6 8" id="KW-1133">Transmembrane helix</keyword>
<accession>A0A1H0VFT0</accession>
<feature type="transmembrane region" description="Helical" evidence="8">
    <location>
        <begin position="203"/>
        <end position="224"/>
    </location>
</feature>
<dbReference type="PANTHER" id="PTHR42718:SF9">
    <property type="entry name" value="MAJOR FACILITATOR SUPERFAMILY MULTIDRUG TRANSPORTER MFSC"/>
    <property type="match status" value="1"/>
</dbReference>
<dbReference type="EMBL" id="FNJQ01000054">
    <property type="protein sequence ID" value="SDP77429.1"/>
    <property type="molecule type" value="Genomic_DNA"/>
</dbReference>
<dbReference type="RefSeq" id="WP_074573598.1">
    <property type="nucleotide sequence ID" value="NZ_FNJQ01000054.1"/>
</dbReference>
<evidence type="ECO:0000313" key="11">
    <source>
        <dbReference type="Proteomes" id="UP000182412"/>
    </source>
</evidence>
<feature type="transmembrane region" description="Helical" evidence="8">
    <location>
        <begin position="56"/>
        <end position="75"/>
    </location>
</feature>
<evidence type="ECO:0000256" key="2">
    <source>
        <dbReference type="ARBA" id="ARBA00008537"/>
    </source>
</evidence>
<comment type="subcellular location">
    <subcellularLocation>
        <location evidence="1">Cell membrane</location>
        <topology evidence="1">Multi-pass membrane protein</topology>
    </subcellularLocation>
</comment>
<dbReference type="Pfam" id="PF07690">
    <property type="entry name" value="MFS_1"/>
    <property type="match status" value="1"/>
</dbReference>
<dbReference type="InterPro" id="IPR020846">
    <property type="entry name" value="MFS_dom"/>
</dbReference>
<dbReference type="NCBIfam" id="TIGR00711">
    <property type="entry name" value="efflux_EmrB"/>
    <property type="match status" value="1"/>
</dbReference>
<keyword evidence="4" id="KW-1003">Cell membrane</keyword>
<evidence type="ECO:0000256" key="7">
    <source>
        <dbReference type="ARBA" id="ARBA00023136"/>
    </source>
</evidence>
<evidence type="ECO:0000256" key="8">
    <source>
        <dbReference type="SAM" id="Phobius"/>
    </source>
</evidence>
<evidence type="ECO:0000256" key="5">
    <source>
        <dbReference type="ARBA" id="ARBA00022692"/>
    </source>
</evidence>
<gene>
    <name evidence="10" type="ORF">SAMN05216366_1549</name>
</gene>
<evidence type="ECO:0000313" key="10">
    <source>
        <dbReference type="EMBL" id="SDP77429.1"/>
    </source>
</evidence>
<sequence length="478" mass="51263">MKTTDDFPRVMDRRLFLSVLAAGLLSFTGVVIETAMNVTFPTLMKEFSVSISTVQWITTGYLLMLSIVIPASAFLKKRFSAKRIFITANLIFSAGTIMGYWSPSFSVLLLGRLLQGAGTGLALPLMFNIVMEQAPLEKIGFMMGAATLTIAMAPAIGPSVGGWIVQDFGWRMIFAALLPVLVFSLACGASSIRQSSVIQKTKFPLFTYLWLAVGFSCFILASSFAGEWGWSDVRVLGLFAGSIACLFVFARISVHALQPLIHLQVFRIPAFSLCVSGLLLLQFICLGLGFLIPNYAQIVLTEKAFVSGCILLPGCLLGALLAPVSGKLLDRFGARRPLMAGCVFVCLAMTGFNMTLDEASVPLMAAVYAIFTLGQGFTSGNTLVAGLSALPAELKADGNAVFNTLQQLAGAIGTAIVAAVVSMPRSQFPNNLEAATAMGSHYAFMLLLGMAVLQWLCLGRAVRNSTKNKKKEKLSISY</sequence>
<dbReference type="PANTHER" id="PTHR42718">
    <property type="entry name" value="MAJOR FACILITATOR SUPERFAMILY MULTIDRUG TRANSPORTER MFSC"/>
    <property type="match status" value="1"/>
</dbReference>
<feature type="transmembrane region" description="Helical" evidence="8">
    <location>
        <begin position="84"/>
        <end position="101"/>
    </location>
</feature>
<dbReference type="AlphaFoldDB" id="A0A1H0VFT0"/>
<feature type="domain" description="Major facilitator superfamily (MFS) profile" evidence="9">
    <location>
        <begin position="14"/>
        <end position="466"/>
    </location>
</feature>
<feature type="transmembrane region" description="Helical" evidence="8">
    <location>
        <begin position="15"/>
        <end position="36"/>
    </location>
</feature>
<keyword evidence="5 8" id="KW-0812">Transmembrane</keyword>
<feature type="transmembrane region" description="Helical" evidence="8">
    <location>
        <begin position="139"/>
        <end position="156"/>
    </location>
</feature>
<feature type="transmembrane region" description="Helical" evidence="8">
    <location>
        <begin position="368"/>
        <end position="390"/>
    </location>
</feature>
<organism evidence="10 11">
    <name type="scientific">Selenomonas ruminantium</name>
    <dbReference type="NCBI Taxonomy" id="971"/>
    <lineage>
        <taxon>Bacteria</taxon>
        <taxon>Bacillati</taxon>
        <taxon>Bacillota</taxon>
        <taxon>Negativicutes</taxon>
        <taxon>Selenomonadales</taxon>
        <taxon>Selenomonadaceae</taxon>
        <taxon>Selenomonas</taxon>
    </lineage>
</organism>
<keyword evidence="7 8" id="KW-0472">Membrane</keyword>
<dbReference type="SUPFAM" id="SSF103473">
    <property type="entry name" value="MFS general substrate transporter"/>
    <property type="match status" value="2"/>
</dbReference>
<protein>
    <submittedName>
        <fullName evidence="10">Drug resistance transporter, EmrB/QacA subfamily</fullName>
    </submittedName>
</protein>
<dbReference type="Proteomes" id="UP000182412">
    <property type="component" value="Unassembled WGS sequence"/>
</dbReference>
<keyword evidence="3" id="KW-0813">Transport</keyword>
<reference evidence="10 11" key="1">
    <citation type="submission" date="2016-10" db="EMBL/GenBank/DDBJ databases">
        <authorList>
            <person name="de Groot N.N."/>
        </authorList>
    </citation>
    <scope>NUCLEOTIDE SEQUENCE [LARGE SCALE GENOMIC DNA]</scope>
    <source>
        <strain evidence="10 11">S137</strain>
    </source>
</reference>
<evidence type="ECO:0000256" key="3">
    <source>
        <dbReference type="ARBA" id="ARBA00022448"/>
    </source>
</evidence>
<dbReference type="GO" id="GO:0005886">
    <property type="term" value="C:plasma membrane"/>
    <property type="evidence" value="ECO:0007669"/>
    <property type="project" value="UniProtKB-SubCell"/>
</dbReference>
<evidence type="ECO:0000256" key="1">
    <source>
        <dbReference type="ARBA" id="ARBA00004651"/>
    </source>
</evidence>
<feature type="transmembrane region" description="Helical" evidence="8">
    <location>
        <begin position="107"/>
        <end position="127"/>
    </location>
</feature>
<feature type="transmembrane region" description="Helical" evidence="8">
    <location>
        <begin position="236"/>
        <end position="254"/>
    </location>
</feature>
<evidence type="ECO:0000259" key="9">
    <source>
        <dbReference type="PROSITE" id="PS50850"/>
    </source>
</evidence>
<feature type="transmembrane region" description="Helical" evidence="8">
    <location>
        <begin position="338"/>
        <end position="356"/>
    </location>
</feature>